<protein>
    <submittedName>
        <fullName evidence="2">Uncharacterized protein</fullName>
    </submittedName>
</protein>
<dbReference type="VEuPathDB" id="MicrosporidiaDB:ECANGB1_1884"/>
<gene>
    <name evidence="2" type="ORF">ECANGB1_1884</name>
</gene>
<accession>A0A1Y1S8Z3</accession>
<feature type="compositionally biased region" description="Polar residues" evidence="1">
    <location>
        <begin position="503"/>
        <end position="515"/>
    </location>
</feature>
<proteinExistence type="predicted"/>
<dbReference type="InterPro" id="IPR035992">
    <property type="entry name" value="Ricin_B-like_lectins"/>
</dbReference>
<evidence type="ECO:0000313" key="3">
    <source>
        <dbReference type="Proteomes" id="UP000192639"/>
    </source>
</evidence>
<sequence>MRIDLPNTFHRPVLFRKAGTTEYVGSFDVKQGRLEMLGKEYAQPFEIMKYAAEGVDGTAAYTETVGIKLADSVEFLTNSDHNPVKSGYQQQYEIIQMNQGSISTKTLVQIRSVTDGSCLTASLEENLLFYDCNLGNGDQIFEIEEVGLADFSDGFFIKNFVDDKFITFNRNGVGAALGTEKELAHLFYTAEGGDVGDTRNQVVIDANGTDEIYDRNRDLIRKQSGHVYDVQTGEMPLTGYEKEYALFRESDGNLMTERAHLGSTKSTNLFRIDQVNENVYKIRTGKGACLEYDNVSRGYKFKKCETTNMQLFELLNIEQKEVFDRIRPEVLVSEEGIFVELASKTGGAAYLGNKDNRLGVVGNKKKALHLNDRLEFVDTLVYQDGGILITPSDHIDGIMEVRMVKNQNDHKSTNLIVGGKCLTYKSVSQEFSLEPCKNKEGQNYRVVEERYKDNLYGNQTRRVDTVNSDIFVVVRYIKHGEMFKTEPVDLGNGGESGVESKPETQSSKTRTNPSLHDVMTITNSDKMNMRQAYRNTPFDKLTETELRQFENKQVHRMKMSEIQRLTHNKLSETEIEDVKERSKSMVHINTHYNNNRFIKSNWCLLQDNFKMNYMKENKVNETKAARWIAPNNQ</sequence>
<evidence type="ECO:0000313" key="2">
    <source>
        <dbReference type="EMBL" id="ORD94924.1"/>
    </source>
</evidence>
<comment type="caution">
    <text evidence="2">The sequence shown here is derived from an EMBL/GenBank/DDBJ whole genome shotgun (WGS) entry which is preliminary data.</text>
</comment>
<evidence type="ECO:0000256" key="1">
    <source>
        <dbReference type="SAM" id="MobiDB-lite"/>
    </source>
</evidence>
<dbReference type="AlphaFoldDB" id="A0A1Y1S8Z3"/>
<dbReference type="SUPFAM" id="SSF50370">
    <property type="entry name" value="Ricin B-like lectins"/>
    <property type="match status" value="1"/>
</dbReference>
<dbReference type="EMBL" id="LWDP01000006">
    <property type="protein sequence ID" value="ORD94924.1"/>
    <property type="molecule type" value="Genomic_DNA"/>
</dbReference>
<reference evidence="2 3" key="1">
    <citation type="journal article" date="2017" name="Environ. Microbiol.">
        <title>Decay of the glycolytic pathway and adaptation to intranuclear parasitism within Enterocytozoonidae microsporidia.</title>
        <authorList>
            <person name="Wiredu Boakye D."/>
            <person name="Jaroenlak P."/>
            <person name="Prachumwat A."/>
            <person name="Williams T.A."/>
            <person name="Bateman K.S."/>
            <person name="Itsathitphaisarn O."/>
            <person name="Sritunyalucksana K."/>
            <person name="Paszkiewicz K.H."/>
            <person name="Moore K.A."/>
            <person name="Stentiford G.D."/>
            <person name="Williams B.A."/>
        </authorList>
    </citation>
    <scope>NUCLEOTIDE SEQUENCE [LARGE SCALE GENOMIC DNA]</scope>
    <source>
        <strain evidence="2 3">GB1</strain>
    </source>
</reference>
<feature type="region of interest" description="Disordered" evidence="1">
    <location>
        <begin position="487"/>
        <end position="515"/>
    </location>
</feature>
<organism evidence="2 3">
    <name type="scientific">Enterospora canceri</name>
    <dbReference type="NCBI Taxonomy" id="1081671"/>
    <lineage>
        <taxon>Eukaryota</taxon>
        <taxon>Fungi</taxon>
        <taxon>Fungi incertae sedis</taxon>
        <taxon>Microsporidia</taxon>
        <taxon>Enterocytozoonidae</taxon>
        <taxon>Enterospora</taxon>
    </lineage>
</organism>
<keyword evidence="3" id="KW-1185">Reference proteome</keyword>
<dbReference type="Proteomes" id="UP000192639">
    <property type="component" value="Unassembled WGS sequence"/>
</dbReference>
<name>A0A1Y1S8Z3_9MICR</name>